<keyword evidence="4" id="KW-0808">Transferase</keyword>
<evidence type="ECO:0000313" key="14">
    <source>
        <dbReference type="Proteomes" id="UP000241769"/>
    </source>
</evidence>
<keyword evidence="3" id="KW-0444">Lipid biosynthesis</keyword>
<dbReference type="Pfam" id="PF01467">
    <property type="entry name" value="CTP_transf_like"/>
    <property type="match status" value="1"/>
</dbReference>
<dbReference type="NCBIfam" id="TIGR00125">
    <property type="entry name" value="cyt_tran_rel"/>
    <property type="match status" value="1"/>
</dbReference>
<dbReference type="GO" id="GO:0006646">
    <property type="term" value="P:phosphatidylethanolamine biosynthetic process"/>
    <property type="evidence" value="ECO:0007669"/>
    <property type="project" value="UniProtKB-UniPathway"/>
</dbReference>
<dbReference type="OrthoDB" id="17102at2759"/>
<evidence type="ECO:0000256" key="5">
    <source>
        <dbReference type="ARBA" id="ARBA00022695"/>
    </source>
</evidence>
<keyword evidence="5" id="KW-0548">Nucleotidyltransferase</keyword>
<dbReference type="InterPro" id="IPR004821">
    <property type="entry name" value="Cyt_trans-like"/>
</dbReference>
<sequence length="194" mass="22306">MNMNDTKQKRVYVDMVGDLWHYGHVNFCRQAKELGDYLIVGITKDEDVKAYKRPPILHGEERVASAKGCRYVDEVLYDDVPLAITKEFIEKHRIDLVAHGNDFDKEKMERYYRVPMDMDILRILPYTGGISTTELLTRIRDALSSALPDDSLIFVGLTQAPQRRTTEQHAHTHTLNEYKWGPPQDIVSSVTVGQ</sequence>
<feature type="domain" description="Cytidyltransferase-like" evidence="12">
    <location>
        <begin position="18"/>
        <end position="134"/>
    </location>
</feature>
<dbReference type="InterPro" id="IPR014729">
    <property type="entry name" value="Rossmann-like_a/b/a_fold"/>
</dbReference>
<evidence type="ECO:0000256" key="1">
    <source>
        <dbReference type="ARBA" id="ARBA00005189"/>
    </source>
</evidence>
<evidence type="ECO:0000256" key="2">
    <source>
        <dbReference type="ARBA" id="ARBA00010101"/>
    </source>
</evidence>
<evidence type="ECO:0000256" key="4">
    <source>
        <dbReference type="ARBA" id="ARBA00022679"/>
    </source>
</evidence>
<dbReference type="GO" id="GO:0005737">
    <property type="term" value="C:cytoplasm"/>
    <property type="evidence" value="ECO:0007669"/>
    <property type="project" value="TreeGrafter"/>
</dbReference>
<keyword evidence="8" id="KW-1208">Phospholipid metabolism</keyword>
<dbReference type="PANTHER" id="PTHR45780:SF2">
    <property type="entry name" value="ETHANOLAMINE-PHOSPHATE CYTIDYLYLTRANSFERASE"/>
    <property type="match status" value="1"/>
</dbReference>
<dbReference type="EMBL" id="MDYQ01000006">
    <property type="protein sequence ID" value="PRP89053.1"/>
    <property type="molecule type" value="Genomic_DNA"/>
</dbReference>
<evidence type="ECO:0000256" key="7">
    <source>
        <dbReference type="ARBA" id="ARBA00023209"/>
    </source>
</evidence>
<comment type="pathway">
    <text evidence="1">Lipid metabolism.</text>
</comment>
<evidence type="ECO:0000259" key="12">
    <source>
        <dbReference type="Pfam" id="PF01467"/>
    </source>
</evidence>
<protein>
    <recommendedName>
        <fullName evidence="10">ethanolamine-phosphate cytidylyltransferase</fullName>
        <ecNumber evidence="10">2.7.7.14</ecNumber>
    </recommendedName>
    <alternativeName>
        <fullName evidence="11">CTP:phosphoethanolamine cytidylyltransferase</fullName>
    </alternativeName>
</protein>
<dbReference type="PANTHER" id="PTHR45780">
    <property type="entry name" value="ETHANOLAMINE-PHOSPHATE CYTIDYLYLTRANSFERASE"/>
    <property type="match status" value="1"/>
</dbReference>
<reference evidence="13 14" key="1">
    <citation type="journal article" date="2018" name="Genome Biol. Evol.">
        <title>Multiple Roots of Fruiting Body Formation in Amoebozoa.</title>
        <authorList>
            <person name="Hillmann F."/>
            <person name="Forbes G."/>
            <person name="Novohradska S."/>
            <person name="Ferling I."/>
            <person name="Riege K."/>
            <person name="Groth M."/>
            <person name="Westermann M."/>
            <person name="Marz M."/>
            <person name="Spaller T."/>
            <person name="Winckler T."/>
            <person name="Schaap P."/>
            <person name="Glockner G."/>
        </authorList>
    </citation>
    <scope>NUCLEOTIDE SEQUENCE [LARGE SCALE GENOMIC DNA]</scope>
    <source>
        <strain evidence="13 14">Jena</strain>
    </source>
</reference>
<evidence type="ECO:0000256" key="3">
    <source>
        <dbReference type="ARBA" id="ARBA00022516"/>
    </source>
</evidence>
<dbReference type="InParanoid" id="A0A2P6NYL6"/>
<proteinExistence type="inferred from homology"/>
<evidence type="ECO:0000256" key="6">
    <source>
        <dbReference type="ARBA" id="ARBA00023098"/>
    </source>
</evidence>
<dbReference type="Proteomes" id="UP000241769">
    <property type="component" value="Unassembled WGS sequence"/>
</dbReference>
<dbReference type="STRING" id="1890364.A0A2P6NYL6"/>
<evidence type="ECO:0000256" key="8">
    <source>
        <dbReference type="ARBA" id="ARBA00023264"/>
    </source>
</evidence>
<evidence type="ECO:0000256" key="10">
    <source>
        <dbReference type="ARBA" id="ARBA00024221"/>
    </source>
</evidence>
<comment type="similarity">
    <text evidence="2">Belongs to the cytidylyltransferase family.</text>
</comment>
<keyword evidence="6" id="KW-0443">Lipid metabolism</keyword>
<keyword evidence="14" id="KW-1185">Reference proteome</keyword>
<dbReference type="GO" id="GO:0004306">
    <property type="term" value="F:ethanolamine-phosphate cytidylyltransferase activity"/>
    <property type="evidence" value="ECO:0007669"/>
    <property type="project" value="UniProtKB-EC"/>
</dbReference>
<comment type="caution">
    <text evidence="13">The sequence shown here is derived from an EMBL/GenBank/DDBJ whole genome shotgun (WGS) entry which is preliminary data.</text>
</comment>
<gene>
    <name evidence="13" type="ORF">PROFUN_02331</name>
</gene>
<dbReference type="SUPFAM" id="SSF52374">
    <property type="entry name" value="Nucleotidylyl transferase"/>
    <property type="match status" value="1"/>
</dbReference>
<dbReference type="EC" id="2.7.7.14" evidence="10"/>
<dbReference type="AlphaFoldDB" id="A0A2P6NYL6"/>
<evidence type="ECO:0000313" key="13">
    <source>
        <dbReference type="EMBL" id="PRP89053.1"/>
    </source>
</evidence>
<dbReference type="InterPro" id="IPR044608">
    <property type="entry name" value="Ect1/PCYT2"/>
</dbReference>
<evidence type="ECO:0000256" key="11">
    <source>
        <dbReference type="ARBA" id="ARBA00031473"/>
    </source>
</evidence>
<dbReference type="UniPathway" id="UPA00558">
    <property type="reaction ID" value="UER00742"/>
</dbReference>
<evidence type="ECO:0000256" key="9">
    <source>
        <dbReference type="ARBA" id="ARBA00024191"/>
    </source>
</evidence>
<name>A0A2P6NYL6_9EUKA</name>
<organism evidence="13 14">
    <name type="scientific">Planoprotostelium fungivorum</name>
    <dbReference type="NCBI Taxonomy" id="1890364"/>
    <lineage>
        <taxon>Eukaryota</taxon>
        <taxon>Amoebozoa</taxon>
        <taxon>Evosea</taxon>
        <taxon>Variosea</taxon>
        <taxon>Cavosteliida</taxon>
        <taxon>Cavosteliaceae</taxon>
        <taxon>Planoprotostelium</taxon>
    </lineage>
</organism>
<keyword evidence="7" id="KW-0594">Phospholipid biosynthesis</keyword>
<dbReference type="Gene3D" id="3.40.50.620">
    <property type="entry name" value="HUPs"/>
    <property type="match status" value="1"/>
</dbReference>
<comment type="pathway">
    <text evidence="9">Phospholipid metabolism; phosphatidylethanolamine biosynthesis; phosphatidylethanolamine from ethanolamine: step 2/3.</text>
</comment>
<accession>A0A2P6NYL6</accession>